<protein>
    <submittedName>
        <fullName evidence="2">Uncharacterized protein</fullName>
    </submittedName>
</protein>
<evidence type="ECO:0000313" key="2">
    <source>
        <dbReference type="EMBL" id="ESK61587.1"/>
    </source>
</evidence>
<dbReference type="GeneID" id="60872777"/>
<feature type="transmembrane region" description="Helical" evidence="1">
    <location>
        <begin position="12"/>
        <end position="30"/>
    </location>
</feature>
<gene>
    <name evidence="2" type="ORF">OMO_01650</name>
</gene>
<dbReference type="Proteomes" id="UP000017415">
    <property type="component" value="Unassembled WGS sequence"/>
</dbReference>
<dbReference type="PATRIC" id="fig|1121864.4.peg.407"/>
<dbReference type="OrthoDB" id="2193677at2"/>
<sequence>MSKGKKFEVEKLKWIFLLFISLLIFLVALYTRIYILNLVVILLAFYIYKNGDAVMFKEYNERQRKKIEEGRVIREATKEIIQTRKFLNKK</sequence>
<keyword evidence="1" id="KW-0472">Membrane</keyword>
<keyword evidence="3" id="KW-1185">Reference proteome</keyword>
<organism evidence="2 3">
    <name type="scientific">Enterococcus cecorum DSM 20682 = ATCC 43198</name>
    <dbReference type="NCBI Taxonomy" id="1121864"/>
    <lineage>
        <taxon>Bacteria</taxon>
        <taxon>Bacillati</taxon>
        <taxon>Bacillota</taxon>
        <taxon>Bacilli</taxon>
        <taxon>Lactobacillales</taxon>
        <taxon>Enterococcaceae</taxon>
        <taxon>Enterococcus</taxon>
    </lineage>
</organism>
<dbReference type="HOGENOM" id="CLU_173889_0_0_9"/>
<keyword evidence="1" id="KW-0812">Transmembrane</keyword>
<proteinExistence type="predicted"/>
<comment type="caution">
    <text evidence="2">The sequence shown here is derived from an EMBL/GenBank/DDBJ whole genome shotgun (WGS) entry which is preliminary data.</text>
</comment>
<evidence type="ECO:0000313" key="3">
    <source>
        <dbReference type="Proteomes" id="UP000017415"/>
    </source>
</evidence>
<name>S1R0C4_9ENTE</name>
<dbReference type="eggNOG" id="ENOG502ZMM1">
    <property type="taxonomic scope" value="Bacteria"/>
</dbReference>
<dbReference type="EMBL" id="AHYS01000006">
    <property type="protein sequence ID" value="ESK61587.1"/>
    <property type="molecule type" value="Genomic_DNA"/>
</dbReference>
<accession>S1R0C4</accession>
<reference evidence="2 3" key="1">
    <citation type="submission" date="2013-10" db="EMBL/GenBank/DDBJ databases">
        <title>The Genome Sequence of Enterococcus cecorum DSM 20682 (= ATCC 43198) (Illumina assembly).</title>
        <authorList>
            <consortium name="The Broad Institute Genomics Platform"/>
            <consortium name="The Broad Institute Genome Sequencing Center for Infectious Disease"/>
            <person name="Earl A."/>
            <person name="Russ C."/>
            <person name="Gilmore M."/>
            <person name="Surin D."/>
            <person name="Walker B."/>
            <person name="Young S."/>
            <person name="Zeng Q."/>
            <person name="Gargeya S."/>
            <person name="Fitzgerald M."/>
            <person name="Haas B."/>
            <person name="Abouelleil A."/>
            <person name="Allen A.W."/>
            <person name="Alvarado L."/>
            <person name="Arachchi H.M."/>
            <person name="Berlin A.M."/>
            <person name="Chapman S.B."/>
            <person name="Gainer-Dewar J."/>
            <person name="Goldberg J."/>
            <person name="Griggs A."/>
            <person name="Gujja S."/>
            <person name="Hansen M."/>
            <person name="Howarth C."/>
            <person name="Imamovic A."/>
            <person name="Ireland A."/>
            <person name="Larimer J."/>
            <person name="McCowan C."/>
            <person name="Murphy C."/>
            <person name="Pearson M."/>
            <person name="Poon T.W."/>
            <person name="Priest M."/>
            <person name="Roberts A."/>
            <person name="Saif S."/>
            <person name="Shea T."/>
            <person name="Sisk P."/>
            <person name="Sykes S."/>
            <person name="Wortman J."/>
            <person name="Nusbaum C."/>
            <person name="Birren B."/>
        </authorList>
    </citation>
    <scope>NUCLEOTIDE SEQUENCE [LARGE SCALE GENOMIC DNA]</scope>
    <source>
        <strain evidence="2 3">ATCC 43198</strain>
    </source>
</reference>
<evidence type="ECO:0000256" key="1">
    <source>
        <dbReference type="SAM" id="Phobius"/>
    </source>
</evidence>
<keyword evidence="1" id="KW-1133">Transmembrane helix</keyword>
<dbReference type="RefSeq" id="WP_016250607.1">
    <property type="nucleotide sequence ID" value="NZ_ASWI01000003.1"/>
</dbReference>
<dbReference type="AlphaFoldDB" id="S1R0C4"/>